<evidence type="ECO:0000313" key="11">
    <source>
        <dbReference type="Proteomes" id="UP001527866"/>
    </source>
</evidence>
<evidence type="ECO:0000256" key="6">
    <source>
        <dbReference type="ARBA" id="ARBA00023014"/>
    </source>
</evidence>
<reference evidence="10 11" key="1">
    <citation type="submission" date="2023-01" db="EMBL/GenBank/DDBJ databases">
        <title>Draft genome sequence of Nocardiopsis sp. RSe5-2 isolated from halophytes.</title>
        <authorList>
            <person name="Duangmal K."/>
            <person name="Chantavorakit T."/>
        </authorList>
    </citation>
    <scope>NUCLEOTIDE SEQUENCE [LARGE SCALE GENOMIC DNA]</scope>
    <source>
        <strain evidence="10 11">RSe5-2</strain>
    </source>
</reference>
<protein>
    <recommendedName>
        <fullName evidence="8">Ferredoxin</fullName>
    </recommendedName>
</protein>
<comment type="caution">
    <text evidence="10">The sequence shown here is derived from an EMBL/GenBank/DDBJ whole genome shotgun (WGS) entry which is preliminary data.</text>
</comment>
<organism evidence="10 11">
    <name type="scientific">Nocardiopsis endophytica</name>
    <dbReference type="NCBI Taxonomy" id="3018445"/>
    <lineage>
        <taxon>Bacteria</taxon>
        <taxon>Bacillati</taxon>
        <taxon>Actinomycetota</taxon>
        <taxon>Actinomycetes</taxon>
        <taxon>Streptosporangiales</taxon>
        <taxon>Nocardiopsidaceae</taxon>
        <taxon>Nocardiopsis</taxon>
    </lineage>
</organism>
<evidence type="ECO:0000259" key="9">
    <source>
        <dbReference type="PROSITE" id="PS51379"/>
    </source>
</evidence>
<dbReference type="PANTHER" id="PTHR36923:SF3">
    <property type="entry name" value="FERREDOXIN"/>
    <property type="match status" value="1"/>
</dbReference>
<keyword evidence="5 8" id="KW-0408">Iron</keyword>
<accession>A0ABT4U396</accession>
<keyword evidence="2 8" id="KW-0813">Transport</keyword>
<evidence type="ECO:0000256" key="7">
    <source>
        <dbReference type="ARBA" id="ARBA00023291"/>
    </source>
</evidence>
<dbReference type="Proteomes" id="UP001527866">
    <property type="component" value="Unassembled WGS sequence"/>
</dbReference>
<dbReference type="InterPro" id="IPR017896">
    <property type="entry name" value="4Fe4S_Fe-S-bd"/>
</dbReference>
<dbReference type="InterPro" id="IPR001080">
    <property type="entry name" value="3Fe4S_ferredoxin"/>
</dbReference>
<comment type="function">
    <text evidence="8">Ferredoxins are iron-sulfur proteins that transfer electrons in a wide variety of metabolic reactions.</text>
</comment>
<dbReference type="PROSITE" id="PS51379">
    <property type="entry name" value="4FE4S_FER_2"/>
    <property type="match status" value="1"/>
</dbReference>
<evidence type="ECO:0000256" key="4">
    <source>
        <dbReference type="ARBA" id="ARBA00022982"/>
    </source>
</evidence>
<keyword evidence="6 8" id="KW-0411">Iron-sulfur</keyword>
<dbReference type="InterPro" id="IPR051269">
    <property type="entry name" value="Fe-S_cluster_ET"/>
</dbReference>
<name>A0ABT4U396_9ACTN</name>
<sequence>MKVTADREVCVGAGMCVLTAPDLFDQDEDDGRVRVLVPEPAGARQEAAREAERLCPSRAVRVAGPAPAPPDDPGT</sequence>
<evidence type="ECO:0000256" key="5">
    <source>
        <dbReference type="ARBA" id="ARBA00023004"/>
    </source>
</evidence>
<comment type="cofactor">
    <cofactor evidence="1">
        <name>[3Fe-4S] cluster</name>
        <dbReference type="ChEBI" id="CHEBI:21137"/>
    </cofactor>
</comment>
<dbReference type="EMBL" id="JAQFWQ010000029">
    <property type="protein sequence ID" value="MDA2811426.1"/>
    <property type="molecule type" value="Genomic_DNA"/>
</dbReference>
<evidence type="ECO:0000256" key="2">
    <source>
        <dbReference type="ARBA" id="ARBA00022448"/>
    </source>
</evidence>
<dbReference type="RefSeq" id="WP_270685881.1">
    <property type="nucleotide sequence ID" value="NZ_JAQFWQ010000029.1"/>
</dbReference>
<evidence type="ECO:0000256" key="3">
    <source>
        <dbReference type="ARBA" id="ARBA00022723"/>
    </source>
</evidence>
<dbReference type="Gene3D" id="3.30.70.20">
    <property type="match status" value="1"/>
</dbReference>
<proteinExistence type="predicted"/>
<gene>
    <name evidence="10" type="ORF">O4J56_12355</name>
</gene>
<evidence type="ECO:0000256" key="1">
    <source>
        <dbReference type="ARBA" id="ARBA00001927"/>
    </source>
</evidence>
<evidence type="ECO:0000256" key="8">
    <source>
        <dbReference type="RuleBase" id="RU368020"/>
    </source>
</evidence>
<feature type="domain" description="4Fe-4S ferredoxin-type" evidence="9">
    <location>
        <begin position="1"/>
        <end position="29"/>
    </location>
</feature>
<keyword evidence="3 8" id="KW-0479">Metal-binding</keyword>
<dbReference type="Pfam" id="PF13370">
    <property type="entry name" value="Fer4_13"/>
    <property type="match status" value="1"/>
</dbReference>
<evidence type="ECO:0000313" key="10">
    <source>
        <dbReference type="EMBL" id="MDA2811426.1"/>
    </source>
</evidence>
<keyword evidence="4 8" id="KW-0249">Electron transport</keyword>
<dbReference type="PANTHER" id="PTHR36923">
    <property type="entry name" value="FERREDOXIN"/>
    <property type="match status" value="1"/>
</dbReference>
<keyword evidence="7" id="KW-0003">3Fe-4S</keyword>
<keyword evidence="11" id="KW-1185">Reference proteome</keyword>
<dbReference type="PRINTS" id="PR00352">
    <property type="entry name" value="3FE4SFRDOXIN"/>
</dbReference>
<dbReference type="SUPFAM" id="SSF54862">
    <property type="entry name" value="4Fe-4S ferredoxins"/>
    <property type="match status" value="1"/>
</dbReference>